<evidence type="ECO:0008006" key="3">
    <source>
        <dbReference type="Google" id="ProtNLM"/>
    </source>
</evidence>
<dbReference type="AlphaFoldDB" id="A0A162M564"/>
<evidence type="ECO:0000313" key="2">
    <source>
        <dbReference type="Proteomes" id="UP000075737"/>
    </source>
</evidence>
<accession>A0A162M564</accession>
<protein>
    <recommendedName>
        <fullName evidence="3">FlgN protein</fullName>
    </recommendedName>
</protein>
<proteinExistence type="predicted"/>
<gene>
    <name evidence="1" type="ORF">ATZ99_21300</name>
</gene>
<evidence type="ECO:0000313" key="1">
    <source>
        <dbReference type="EMBL" id="KYO64099.1"/>
    </source>
</evidence>
<keyword evidence="2" id="KW-1185">Reference proteome</keyword>
<reference evidence="1 2" key="1">
    <citation type="submission" date="2015-12" db="EMBL/GenBank/DDBJ databases">
        <title>Draft genome of Thermovenabulum gondwanense isolated from a red thermophilic microbial mat colonisisng an outflow channel of a bore well.</title>
        <authorList>
            <person name="Patel B.K."/>
        </authorList>
    </citation>
    <scope>NUCLEOTIDE SEQUENCE [LARGE SCALE GENOMIC DNA]</scope>
    <source>
        <strain evidence="1 2">R270</strain>
    </source>
</reference>
<name>A0A162M564_9FIRM</name>
<dbReference type="STRING" id="520767.ATZ99_21300"/>
<organism evidence="1 2">
    <name type="scientific">Thermovenabulum gondwanense</name>
    <dbReference type="NCBI Taxonomy" id="520767"/>
    <lineage>
        <taxon>Bacteria</taxon>
        <taxon>Bacillati</taxon>
        <taxon>Bacillota</taxon>
        <taxon>Clostridia</taxon>
        <taxon>Thermosediminibacterales</taxon>
        <taxon>Thermosediminibacteraceae</taxon>
        <taxon>Thermovenabulum</taxon>
    </lineage>
</organism>
<sequence>MEELMNLLQQKKENLEEISSVTSKMKNALLFENVEEFILLLDKRQGLMDISADIDEKISKKGLNALEDEKINIMKKEIYEKVNEIIKTDKEVLNLAKIFLNNIEKKIEDLNLARNVSRKYNSLYDKVNDEGIFIDKKE</sequence>
<dbReference type="EMBL" id="LOHZ01000044">
    <property type="protein sequence ID" value="KYO64099.1"/>
    <property type="molecule type" value="Genomic_DNA"/>
</dbReference>
<dbReference type="Proteomes" id="UP000075737">
    <property type="component" value="Unassembled WGS sequence"/>
</dbReference>
<dbReference type="RefSeq" id="WP_068749227.1">
    <property type="nucleotide sequence ID" value="NZ_LOHZ01000044.1"/>
</dbReference>
<comment type="caution">
    <text evidence="1">The sequence shown here is derived from an EMBL/GenBank/DDBJ whole genome shotgun (WGS) entry which is preliminary data.</text>
</comment>